<keyword evidence="9" id="KW-0067">ATP-binding</keyword>
<gene>
    <name evidence="23" type="ORF">BAU06_07545</name>
    <name evidence="24" type="ORF">BAU08_07775</name>
</gene>
<dbReference type="EMBL" id="CP016171">
    <property type="protein sequence ID" value="ANN71243.1"/>
    <property type="molecule type" value="Genomic_DNA"/>
</dbReference>
<dbReference type="Pfam" id="PF02706">
    <property type="entry name" value="Wzz"/>
    <property type="match status" value="1"/>
</dbReference>
<dbReference type="AlphaFoldDB" id="A0A193FV83"/>
<dbReference type="Pfam" id="PF13614">
    <property type="entry name" value="AAA_31"/>
    <property type="match status" value="1"/>
</dbReference>
<dbReference type="GO" id="GO:0004713">
    <property type="term" value="F:protein tyrosine kinase activity"/>
    <property type="evidence" value="ECO:0007669"/>
    <property type="project" value="UniProtKB-KW"/>
</dbReference>
<dbReference type="SUPFAM" id="SSF52540">
    <property type="entry name" value="P-loop containing nucleoside triphosphate hydrolases"/>
    <property type="match status" value="1"/>
</dbReference>
<dbReference type="CDD" id="cd05387">
    <property type="entry name" value="BY-kinase"/>
    <property type="match status" value="1"/>
</dbReference>
<dbReference type="InterPro" id="IPR027417">
    <property type="entry name" value="P-loop_NTPase"/>
</dbReference>
<evidence type="ECO:0000256" key="16">
    <source>
        <dbReference type="ARBA" id="ARBA00067833"/>
    </source>
</evidence>
<evidence type="ECO:0000259" key="20">
    <source>
        <dbReference type="Pfam" id="PF02706"/>
    </source>
</evidence>
<reference evidence="25 26" key="1">
    <citation type="submission" date="2016-06" db="EMBL/GenBank/DDBJ databases">
        <title>Complete genome sequences of Bordetella bronchialis and Bordetella flabilis.</title>
        <authorList>
            <person name="LiPuma J.J."/>
            <person name="Spilker T."/>
        </authorList>
    </citation>
    <scope>NUCLEOTIDE SEQUENCE [LARGE SCALE GENOMIC DNA]</scope>
    <source>
        <strain evidence="24 26">AU17976</strain>
        <strain evidence="23 25">AU3182</strain>
    </source>
</reference>
<dbReference type="STRING" id="463025.BAU08_07775"/>
<evidence type="ECO:0000256" key="12">
    <source>
        <dbReference type="ARBA" id="ARBA00023137"/>
    </source>
</evidence>
<evidence type="ECO:0000313" key="23">
    <source>
        <dbReference type="EMBL" id="ANN66162.1"/>
    </source>
</evidence>
<keyword evidence="6 19" id="KW-0812">Transmembrane</keyword>
<evidence type="ECO:0000256" key="17">
    <source>
        <dbReference type="ARBA" id="ARBA00081049"/>
    </source>
</evidence>
<evidence type="ECO:0000313" key="24">
    <source>
        <dbReference type="EMBL" id="ANN71243.1"/>
    </source>
</evidence>
<keyword evidence="4" id="KW-0997">Cell inner membrane</keyword>
<feature type="domain" description="Tyrosine-protein kinase G-rich" evidence="22">
    <location>
        <begin position="394"/>
        <end position="475"/>
    </location>
</feature>
<feature type="domain" description="Polysaccharide chain length determinant N-terminal" evidence="20">
    <location>
        <begin position="26"/>
        <end position="109"/>
    </location>
</feature>
<feature type="domain" description="AAA" evidence="21">
    <location>
        <begin position="561"/>
        <end position="691"/>
    </location>
</feature>
<dbReference type="InterPro" id="IPR005702">
    <property type="entry name" value="Wzc-like_C"/>
</dbReference>
<evidence type="ECO:0000259" key="21">
    <source>
        <dbReference type="Pfam" id="PF13614"/>
    </source>
</evidence>
<protein>
    <recommendedName>
        <fullName evidence="16">Putative tyrosine-protein kinase EpsB</fullName>
    </recommendedName>
    <alternativeName>
        <fullName evidence="17">EPS I polysaccharide export protein EpsB</fullName>
    </alternativeName>
</protein>
<dbReference type="OrthoDB" id="9808257at2"/>
<comment type="subcellular location">
    <subcellularLocation>
        <location evidence="1">Cell inner membrane</location>
        <topology evidence="1">Multi-pass membrane protein</topology>
    </subcellularLocation>
</comment>
<dbReference type="EMBL" id="CP016170">
    <property type="protein sequence ID" value="ANN66162.1"/>
    <property type="molecule type" value="Genomic_DNA"/>
</dbReference>
<accession>A0A193FV83</accession>
<evidence type="ECO:0000256" key="3">
    <source>
        <dbReference type="ARBA" id="ARBA00022475"/>
    </source>
</evidence>
<feature type="coiled-coil region" evidence="18">
    <location>
        <begin position="282"/>
        <end position="323"/>
    </location>
</feature>
<keyword evidence="7" id="KW-0547">Nucleotide-binding</keyword>
<evidence type="ECO:0000256" key="11">
    <source>
        <dbReference type="ARBA" id="ARBA00023136"/>
    </source>
</evidence>
<feature type="transmembrane region" description="Helical" evidence="19">
    <location>
        <begin position="453"/>
        <end position="472"/>
    </location>
</feature>
<evidence type="ECO:0000313" key="26">
    <source>
        <dbReference type="Proteomes" id="UP000092213"/>
    </source>
</evidence>
<evidence type="ECO:0000256" key="9">
    <source>
        <dbReference type="ARBA" id="ARBA00022840"/>
    </source>
</evidence>
<evidence type="ECO:0000256" key="10">
    <source>
        <dbReference type="ARBA" id="ARBA00022989"/>
    </source>
</evidence>
<dbReference type="InterPro" id="IPR050445">
    <property type="entry name" value="Bact_polysacc_biosynth/exp"/>
</dbReference>
<evidence type="ECO:0000256" key="19">
    <source>
        <dbReference type="SAM" id="Phobius"/>
    </source>
</evidence>
<dbReference type="NCBIfam" id="TIGR01005">
    <property type="entry name" value="eps_transp_fam"/>
    <property type="match status" value="1"/>
</dbReference>
<keyword evidence="25" id="KW-1185">Reference proteome</keyword>
<comment type="catalytic activity">
    <reaction evidence="14">
        <text>L-tyrosyl-[protein] + ATP = O-phospho-L-tyrosyl-[protein] + ADP + H(+)</text>
        <dbReference type="Rhea" id="RHEA:10596"/>
        <dbReference type="Rhea" id="RHEA-COMP:10136"/>
        <dbReference type="Rhea" id="RHEA-COMP:20101"/>
        <dbReference type="ChEBI" id="CHEBI:15378"/>
        <dbReference type="ChEBI" id="CHEBI:30616"/>
        <dbReference type="ChEBI" id="CHEBI:46858"/>
        <dbReference type="ChEBI" id="CHEBI:61978"/>
        <dbReference type="ChEBI" id="CHEBI:456216"/>
    </reaction>
</comment>
<evidence type="ECO:0000256" key="7">
    <source>
        <dbReference type="ARBA" id="ARBA00022741"/>
    </source>
</evidence>
<dbReference type="Proteomes" id="UP000091897">
    <property type="component" value="Chromosome"/>
</dbReference>
<dbReference type="Proteomes" id="UP000092213">
    <property type="component" value="Chromosome"/>
</dbReference>
<dbReference type="InterPro" id="IPR005700">
    <property type="entry name" value="EPS_ExoP-like"/>
</dbReference>
<comment type="function">
    <text evidence="15">Probably involved in polymerization and/or export of exopolysaccharide EPS I which functions as a virulence factor. May be involved in an ATP-dependent process in the pathway for EPS I production, possibly export of the trimeric repeat units across the inner membrane or their polymerization.</text>
</comment>
<dbReference type="Gene3D" id="3.40.50.300">
    <property type="entry name" value="P-loop containing nucleotide triphosphate hydrolases"/>
    <property type="match status" value="1"/>
</dbReference>
<keyword evidence="10 19" id="KW-1133">Transmembrane helix</keyword>
<feature type="coiled-coil region" evidence="18">
    <location>
        <begin position="368"/>
        <end position="405"/>
    </location>
</feature>
<dbReference type="GO" id="GO:0005886">
    <property type="term" value="C:plasma membrane"/>
    <property type="evidence" value="ECO:0007669"/>
    <property type="project" value="UniProtKB-SubCell"/>
</dbReference>
<sequence>MKQPPLQLEYANTGAATPDTPMMSYVDVLLANRFMIIVVTVLATLIGVAYYMVKPPVYQSDIAVQVEEELPTGQRTSTLSDVSSIFDIKQAASGEMEILRSRMVVGHAVDYYQLYVHASPDYFPVIGRWLAKRHESFALPEAVTSAIPGGWAWGGERIQVNRIDVPDDLIGKKLRVVALGGGAYELIDPVHDRRFEGRVGQLERFEVPGGAIEVQIDTLQARPETNFTIVRDSRLEAIESLQARMGIFERGRQSNVIGVTLQGQEPVLTAAVLNEIGQEYVRQNINRKTAQAEKSLAFLDQQLPVLKKQLEESETRYNALRNSRGTIDLTEEAKLVLGQSVETQNRIFELKARRQELVTRFASSHPSIAAIDRQIASLTGDMNKLNSKIRELPDLEQDVVRLTRDVKVNTDLYTGLLANAQQLRMIRAGKVGSVRVVDTAIPAERPLSPKAPIVIGVAALAGLILGVIAAFLRNALFGGLTDPDEIERYTGLPVLATVPYSDLQDRLWRRARRKNARIPALLAQSNGSTPPIESLRSFRTVLQVAMRDSSNNIVVFTGPLAGVGKSFLSANFAFIQAAVGKRVLLIDADFRRGTLNRYFATSAENGLFEVLAGTVPLEAVTKRNIMNGVDFISTGRVTFDPSELLASEAFGECLHALAADYDIVIVDTAPVLSSSDAAVVGAHAAAVMVVVRSGMNTVGEIRETNKRLQQAGAPVAGVVFNGLKLQSEGWGYRSKYGPYRYSRASYYGENQP</sequence>
<keyword evidence="3" id="KW-1003">Cell membrane</keyword>
<dbReference type="NCBIfam" id="TIGR01007">
    <property type="entry name" value="eps_fam"/>
    <property type="match status" value="1"/>
</dbReference>
<keyword evidence="13" id="KW-0270">Exopolysaccharide synthesis</keyword>
<keyword evidence="8 24" id="KW-0418">Kinase</keyword>
<dbReference type="KEGG" id="bbro:BAU06_07545"/>
<evidence type="ECO:0000259" key="22">
    <source>
        <dbReference type="Pfam" id="PF13807"/>
    </source>
</evidence>
<evidence type="ECO:0000256" key="14">
    <source>
        <dbReference type="ARBA" id="ARBA00053015"/>
    </source>
</evidence>
<dbReference type="PANTHER" id="PTHR32309">
    <property type="entry name" value="TYROSINE-PROTEIN KINASE"/>
    <property type="match status" value="1"/>
</dbReference>
<evidence type="ECO:0000256" key="1">
    <source>
        <dbReference type="ARBA" id="ARBA00004429"/>
    </source>
</evidence>
<comment type="similarity">
    <text evidence="2">Belongs to the etk/wzc family.</text>
</comment>
<dbReference type="InterPro" id="IPR032807">
    <property type="entry name" value="GNVR"/>
</dbReference>
<evidence type="ECO:0000313" key="25">
    <source>
        <dbReference type="Proteomes" id="UP000091897"/>
    </source>
</evidence>
<keyword evidence="12" id="KW-0829">Tyrosine-protein kinase</keyword>
<dbReference type="RefSeq" id="WP_066346496.1">
    <property type="nucleotide sequence ID" value="NZ_CBCSFJ010000019.1"/>
</dbReference>
<evidence type="ECO:0000256" key="18">
    <source>
        <dbReference type="SAM" id="Coils"/>
    </source>
</evidence>
<keyword evidence="11 19" id="KW-0472">Membrane</keyword>
<dbReference type="GO" id="GO:0042802">
    <property type="term" value="F:identical protein binding"/>
    <property type="evidence" value="ECO:0007669"/>
    <property type="project" value="UniProtKB-ARBA"/>
</dbReference>
<dbReference type="Pfam" id="PF23607">
    <property type="entry name" value="WZC_N"/>
    <property type="match status" value="1"/>
</dbReference>
<evidence type="ECO:0000256" key="8">
    <source>
        <dbReference type="ARBA" id="ARBA00022777"/>
    </source>
</evidence>
<dbReference type="GO" id="GO:0005524">
    <property type="term" value="F:ATP binding"/>
    <property type="evidence" value="ECO:0007669"/>
    <property type="project" value="UniProtKB-KW"/>
</dbReference>
<evidence type="ECO:0000256" key="6">
    <source>
        <dbReference type="ARBA" id="ARBA00022692"/>
    </source>
</evidence>
<dbReference type="FunFam" id="3.40.50.300:FF:000527">
    <property type="entry name" value="Tyrosine-protein kinase etk"/>
    <property type="match status" value="1"/>
</dbReference>
<keyword evidence="5" id="KW-0808">Transferase</keyword>
<dbReference type="InterPro" id="IPR003856">
    <property type="entry name" value="LPS_length_determ_N"/>
</dbReference>
<evidence type="ECO:0000256" key="4">
    <source>
        <dbReference type="ARBA" id="ARBA00022519"/>
    </source>
</evidence>
<feature type="transmembrane region" description="Helical" evidence="19">
    <location>
        <begin position="30"/>
        <end position="53"/>
    </location>
</feature>
<dbReference type="Pfam" id="PF13807">
    <property type="entry name" value="GNVR"/>
    <property type="match status" value="1"/>
</dbReference>
<evidence type="ECO:0000256" key="13">
    <source>
        <dbReference type="ARBA" id="ARBA00023169"/>
    </source>
</evidence>
<keyword evidence="18" id="KW-0175">Coiled coil</keyword>
<proteinExistence type="inferred from homology"/>
<name>A0A193FV83_9BORD</name>
<dbReference type="GO" id="GO:0000271">
    <property type="term" value="P:polysaccharide biosynthetic process"/>
    <property type="evidence" value="ECO:0007669"/>
    <property type="project" value="UniProtKB-KW"/>
</dbReference>
<evidence type="ECO:0000256" key="15">
    <source>
        <dbReference type="ARBA" id="ARBA00054296"/>
    </source>
</evidence>
<dbReference type="InterPro" id="IPR025669">
    <property type="entry name" value="AAA_dom"/>
</dbReference>
<dbReference type="PANTHER" id="PTHR32309:SF32">
    <property type="entry name" value="TYROSINE-PROTEIN KINASE ETK-RELATED"/>
    <property type="match status" value="1"/>
</dbReference>
<evidence type="ECO:0000256" key="2">
    <source>
        <dbReference type="ARBA" id="ARBA00008883"/>
    </source>
</evidence>
<evidence type="ECO:0000256" key="5">
    <source>
        <dbReference type="ARBA" id="ARBA00022679"/>
    </source>
</evidence>
<organism evidence="24 26">
    <name type="scientific">Bordetella bronchialis</name>
    <dbReference type="NCBI Taxonomy" id="463025"/>
    <lineage>
        <taxon>Bacteria</taxon>
        <taxon>Pseudomonadati</taxon>
        <taxon>Pseudomonadota</taxon>
        <taxon>Betaproteobacteria</taxon>
        <taxon>Burkholderiales</taxon>
        <taxon>Alcaligenaceae</taxon>
        <taxon>Bordetella</taxon>
    </lineage>
</organism>